<sequence>MKKFVVMAKPISECALCLKSRLKGGVGMDSMFCALSAKIIKSLIDINIL</sequence>
<dbReference type="EMBL" id="JBBNAE010000002">
    <property type="protein sequence ID" value="KAK9146915.1"/>
    <property type="molecule type" value="Genomic_DNA"/>
</dbReference>
<reference evidence="1 2" key="1">
    <citation type="submission" date="2024-01" db="EMBL/GenBank/DDBJ databases">
        <title>Genome assemblies of Stephania.</title>
        <authorList>
            <person name="Yang L."/>
        </authorList>
    </citation>
    <scope>NUCLEOTIDE SEQUENCE [LARGE SCALE GENOMIC DNA]</scope>
    <source>
        <strain evidence="1">QJT</strain>
        <tissue evidence="1">Leaf</tissue>
    </source>
</reference>
<name>A0AAP0K7R6_9MAGN</name>
<gene>
    <name evidence="1" type="ORF">Sjap_006818</name>
</gene>
<proteinExistence type="predicted"/>
<evidence type="ECO:0000313" key="2">
    <source>
        <dbReference type="Proteomes" id="UP001417504"/>
    </source>
</evidence>
<comment type="caution">
    <text evidence="1">The sequence shown here is derived from an EMBL/GenBank/DDBJ whole genome shotgun (WGS) entry which is preliminary data.</text>
</comment>
<organism evidence="1 2">
    <name type="scientific">Stephania japonica</name>
    <dbReference type="NCBI Taxonomy" id="461633"/>
    <lineage>
        <taxon>Eukaryota</taxon>
        <taxon>Viridiplantae</taxon>
        <taxon>Streptophyta</taxon>
        <taxon>Embryophyta</taxon>
        <taxon>Tracheophyta</taxon>
        <taxon>Spermatophyta</taxon>
        <taxon>Magnoliopsida</taxon>
        <taxon>Ranunculales</taxon>
        <taxon>Menispermaceae</taxon>
        <taxon>Menispermoideae</taxon>
        <taxon>Cissampelideae</taxon>
        <taxon>Stephania</taxon>
    </lineage>
</organism>
<accession>A0AAP0K7R6</accession>
<dbReference type="AlphaFoldDB" id="A0AAP0K7R6"/>
<keyword evidence="2" id="KW-1185">Reference proteome</keyword>
<dbReference type="Proteomes" id="UP001417504">
    <property type="component" value="Unassembled WGS sequence"/>
</dbReference>
<evidence type="ECO:0000313" key="1">
    <source>
        <dbReference type="EMBL" id="KAK9146915.1"/>
    </source>
</evidence>
<protein>
    <submittedName>
        <fullName evidence="1">Uncharacterized protein</fullName>
    </submittedName>
</protein>